<feature type="compositionally biased region" description="Polar residues" evidence="1">
    <location>
        <begin position="60"/>
        <end position="88"/>
    </location>
</feature>
<gene>
    <name evidence="3" type="ORF">L798_04120</name>
</gene>
<evidence type="ECO:0000256" key="2">
    <source>
        <dbReference type="SAM" id="Phobius"/>
    </source>
</evidence>
<organism evidence="3 4">
    <name type="scientific">Zootermopsis nevadensis</name>
    <name type="common">Dampwood termite</name>
    <dbReference type="NCBI Taxonomy" id="136037"/>
    <lineage>
        <taxon>Eukaryota</taxon>
        <taxon>Metazoa</taxon>
        <taxon>Ecdysozoa</taxon>
        <taxon>Arthropoda</taxon>
        <taxon>Hexapoda</taxon>
        <taxon>Insecta</taxon>
        <taxon>Pterygota</taxon>
        <taxon>Neoptera</taxon>
        <taxon>Polyneoptera</taxon>
        <taxon>Dictyoptera</taxon>
        <taxon>Blattodea</taxon>
        <taxon>Blattoidea</taxon>
        <taxon>Termitoidae</taxon>
        <taxon>Termopsidae</taxon>
        <taxon>Zootermopsis</taxon>
    </lineage>
</organism>
<feature type="transmembrane region" description="Helical" evidence="2">
    <location>
        <begin position="100"/>
        <end position="122"/>
    </location>
</feature>
<keyword evidence="2" id="KW-1133">Transmembrane helix</keyword>
<evidence type="ECO:0000313" key="3">
    <source>
        <dbReference type="EMBL" id="KDR21064.1"/>
    </source>
</evidence>
<keyword evidence="2" id="KW-0812">Transmembrane</keyword>
<dbReference type="InParanoid" id="A0A067RMW0"/>
<keyword evidence="4" id="KW-1185">Reference proteome</keyword>
<accession>A0A067RMW0</accession>
<sequence length="157" mass="17063">MENNFTVNANSTELVKTLDADAILGIVSLIIVVLAIPIIILTLIILIAGPKKTTHESEHNSTLTTISADSNTETAKNSAPNSTSPTTFTSKNDDFYKEGIEIFISLLVYSIFLTYIGIYLIAYERKKTDLESPHNSTLSMISGINSTTNSTSPTLFT</sequence>
<protein>
    <submittedName>
        <fullName evidence="3">Uncharacterized protein</fullName>
    </submittedName>
</protein>
<dbReference type="EMBL" id="KK852573">
    <property type="protein sequence ID" value="KDR21064.1"/>
    <property type="molecule type" value="Genomic_DNA"/>
</dbReference>
<dbReference type="AlphaFoldDB" id="A0A067RMW0"/>
<feature type="region of interest" description="Disordered" evidence="1">
    <location>
        <begin position="55"/>
        <end position="88"/>
    </location>
</feature>
<evidence type="ECO:0000313" key="4">
    <source>
        <dbReference type="Proteomes" id="UP000027135"/>
    </source>
</evidence>
<dbReference type="Proteomes" id="UP000027135">
    <property type="component" value="Unassembled WGS sequence"/>
</dbReference>
<proteinExistence type="predicted"/>
<evidence type="ECO:0000256" key="1">
    <source>
        <dbReference type="SAM" id="MobiDB-lite"/>
    </source>
</evidence>
<reference evidence="3 4" key="1">
    <citation type="journal article" date="2014" name="Nat. Commun.">
        <title>Molecular traces of alternative social organization in a termite genome.</title>
        <authorList>
            <person name="Terrapon N."/>
            <person name="Li C."/>
            <person name="Robertson H.M."/>
            <person name="Ji L."/>
            <person name="Meng X."/>
            <person name="Booth W."/>
            <person name="Chen Z."/>
            <person name="Childers C.P."/>
            <person name="Glastad K.M."/>
            <person name="Gokhale K."/>
            <person name="Gowin J."/>
            <person name="Gronenberg W."/>
            <person name="Hermansen R.A."/>
            <person name="Hu H."/>
            <person name="Hunt B.G."/>
            <person name="Huylmans A.K."/>
            <person name="Khalil S.M."/>
            <person name="Mitchell R.D."/>
            <person name="Munoz-Torres M.C."/>
            <person name="Mustard J.A."/>
            <person name="Pan H."/>
            <person name="Reese J.T."/>
            <person name="Scharf M.E."/>
            <person name="Sun F."/>
            <person name="Vogel H."/>
            <person name="Xiao J."/>
            <person name="Yang W."/>
            <person name="Yang Z."/>
            <person name="Yang Z."/>
            <person name="Zhou J."/>
            <person name="Zhu J."/>
            <person name="Brent C.S."/>
            <person name="Elsik C.G."/>
            <person name="Goodisman M.A."/>
            <person name="Liberles D.A."/>
            <person name="Roe R.M."/>
            <person name="Vargo E.L."/>
            <person name="Vilcinskas A."/>
            <person name="Wang J."/>
            <person name="Bornberg-Bauer E."/>
            <person name="Korb J."/>
            <person name="Zhang G."/>
            <person name="Liebig J."/>
        </authorList>
    </citation>
    <scope>NUCLEOTIDE SEQUENCE [LARGE SCALE GENOMIC DNA]</scope>
    <source>
        <tissue evidence="3">Whole organism</tissue>
    </source>
</reference>
<keyword evidence="2" id="KW-0472">Membrane</keyword>
<name>A0A067RMW0_ZOONE</name>
<feature type="transmembrane region" description="Helical" evidence="2">
    <location>
        <begin position="22"/>
        <end position="48"/>
    </location>
</feature>